<dbReference type="Gramene" id="PUZ46348">
    <property type="protein sequence ID" value="PUZ46348"/>
    <property type="gene ID" value="GQ55_7G065900"/>
</dbReference>
<keyword evidence="4" id="KW-1185">Reference proteome</keyword>
<dbReference type="Pfam" id="PF24758">
    <property type="entry name" value="LRR_At5g56370"/>
    <property type="match status" value="1"/>
</dbReference>
<feature type="transmembrane region" description="Helical" evidence="1">
    <location>
        <begin position="27"/>
        <end position="47"/>
    </location>
</feature>
<keyword evidence="1" id="KW-0472">Membrane</keyword>
<evidence type="ECO:0000256" key="1">
    <source>
        <dbReference type="SAM" id="Phobius"/>
    </source>
</evidence>
<dbReference type="Proteomes" id="UP000244336">
    <property type="component" value="Chromosome 7"/>
</dbReference>
<dbReference type="InterPro" id="IPR006566">
    <property type="entry name" value="FBD"/>
</dbReference>
<dbReference type="EMBL" id="CM009755">
    <property type="protein sequence ID" value="PUZ46348.1"/>
    <property type="molecule type" value="Genomic_DNA"/>
</dbReference>
<evidence type="ECO:0000259" key="2">
    <source>
        <dbReference type="SMART" id="SM00579"/>
    </source>
</evidence>
<keyword evidence="1" id="KW-0812">Transmembrane</keyword>
<evidence type="ECO:0000313" key="3">
    <source>
        <dbReference type="EMBL" id="PUZ46348.1"/>
    </source>
</evidence>
<feature type="domain" description="FBD" evidence="2">
    <location>
        <begin position="286"/>
        <end position="353"/>
    </location>
</feature>
<dbReference type="AlphaFoldDB" id="A0A2T7CSM8"/>
<dbReference type="SMART" id="SM00579">
    <property type="entry name" value="FBD"/>
    <property type="match status" value="1"/>
</dbReference>
<protein>
    <recommendedName>
        <fullName evidence="2">FBD domain-containing protein</fullName>
    </recommendedName>
</protein>
<dbReference type="Pfam" id="PF08387">
    <property type="entry name" value="FBD"/>
    <property type="match status" value="1"/>
</dbReference>
<accession>A0A2T7CSM8</accession>
<evidence type="ECO:0000313" key="4">
    <source>
        <dbReference type="Proteomes" id="UP000244336"/>
    </source>
</evidence>
<dbReference type="PANTHER" id="PTHR32141">
    <property type="match status" value="1"/>
</dbReference>
<dbReference type="OrthoDB" id="674834at2759"/>
<dbReference type="InterPro" id="IPR055302">
    <property type="entry name" value="F-box_dom-containing"/>
</dbReference>
<dbReference type="SUPFAM" id="SSF52047">
    <property type="entry name" value="RNI-like"/>
    <property type="match status" value="1"/>
</dbReference>
<dbReference type="PANTHER" id="PTHR32141:SF34">
    <property type="entry name" value="OS12G0558366 PROTEIN"/>
    <property type="match status" value="1"/>
</dbReference>
<reference evidence="3 4" key="1">
    <citation type="submission" date="2018-04" db="EMBL/GenBank/DDBJ databases">
        <title>WGS assembly of Panicum hallii var. hallii HAL2.</title>
        <authorList>
            <person name="Lovell J."/>
            <person name="Jenkins J."/>
            <person name="Lowry D."/>
            <person name="Mamidi S."/>
            <person name="Sreedasyam A."/>
            <person name="Weng X."/>
            <person name="Barry K."/>
            <person name="Bonette J."/>
            <person name="Campitelli B."/>
            <person name="Daum C."/>
            <person name="Gordon S."/>
            <person name="Gould B."/>
            <person name="Lipzen A."/>
            <person name="MacQueen A."/>
            <person name="Palacio-Mejia J."/>
            <person name="Plott C."/>
            <person name="Shakirov E."/>
            <person name="Shu S."/>
            <person name="Yoshinaga Y."/>
            <person name="Zane M."/>
            <person name="Rokhsar D."/>
            <person name="Grimwood J."/>
            <person name="Schmutz J."/>
            <person name="Juenger T."/>
        </authorList>
    </citation>
    <scope>NUCLEOTIDE SEQUENCE [LARGE SCALE GENOMIC DNA]</scope>
    <source>
        <strain evidence="4">cv. HAL2</strain>
    </source>
</reference>
<gene>
    <name evidence="3" type="ORF">GQ55_7G065900</name>
</gene>
<keyword evidence="1" id="KW-1133">Transmembrane helix</keyword>
<proteinExistence type="predicted"/>
<organism evidence="3 4">
    <name type="scientific">Panicum hallii var. hallii</name>
    <dbReference type="NCBI Taxonomy" id="1504633"/>
    <lineage>
        <taxon>Eukaryota</taxon>
        <taxon>Viridiplantae</taxon>
        <taxon>Streptophyta</taxon>
        <taxon>Embryophyta</taxon>
        <taxon>Tracheophyta</taxon>
        <taxon>Spermatophyta</taxon>
        <taxon>Magnoliopsida</taxon>
        <taxon>Liliopsida</taxon>
        <taxon>Poales</taxon>
        <taxon>Poaceae</taxon>
        <taxon>PACMAD clade</taxon>
        <taxon>Panicoideae</taxon>
        <taxon>Panicodae</taxon>
        <taxon>Paniceae</taxon>
        <taxon>Panicinae</taxon>
        <taxon>Panicum</taxon>
        <taxon>Panicum sect. Panicum</taxon>
    </lineage>
</organism>
<name>A0A2T7CSM8_9POAL</name>
<sequence length="392" mass="43873">MVVVTRAAKRRMLEEDGGRTSQQGEDLISLLPDAILGAIITLLLLNLNLNLKARVLELFYYCVGTEDPSSPPLAPSTFRCSATLRVLTLCSSDEVLRLPPAEIASTLHFPCIKQLTLKRVHIAENSLHGILFRCPVLESLLLCSNTGCRCLRISSATLQSFGVPNGWYEEEERLEEVIVDNVPLLERLIPRKVSGEMVIRVIQAPKLKVLGYLRDYISTIQLGPIKMMPLSLSTVARTMKTLALYISPDVGVVIGLLKCFPCVETLYFESHSPRNINNTPRSDQLECLDHHLKKLVVTSYGGTESEVNFIKFFILNAKVLEFMKIVTHGSGPYSTQELHVEARASRGAEIVFESDFESCSMVHINHIHDMAMDDPFDLSLCRCENDPIWDMV</sequence>
<dbReference type="InterPro" id="IPR055411">
    <property type="entry name" value="LRR_FXL15/At3g58940/PEG3-like"/>
</dbReference>